<dbReference type="PANTHER" id="PTHR15503">
    <property type="entry name" value="LDOC1 RELATED"/>
    <property type="match status" value="1"/>
</dbReference>
<dbReference type="SUPFAM" id="SSF50630">
    <property type="entry name" value="Acid proteases"/>
    <property type="match status" value="1"/>
</dbReference>
<organism evidence="3">
    <name type="scientific">Rhipicephalus microplus</name>
    <name type="common">Cattle tick</name>
    <name type="synonym">Boophilus microplus</name>
    <dbReference type="NCBI Taxonomy" id="6941"/>
    <lineage>
        <taxon>Eukaryota</taxon>
        <taxon>Metazoa</taxon>
        <taxon>Ecdysozoa</taxon>
        <taxon>Arthropoda</taxon>
        <taxon>Chelicerata</taxon>
        <taxon>Arachnida</taxon>
        <taxon>Acari</taxon>
        <taxon>Parasitiformes</taxon>
        <taxon>Ixodida</taxon>
        <taxon>Ixodoidea</taxon>
        <taxon>Ixodidae</taxon>
        <taxon>Rhipicephalinae</taxon>
        <taxon>Rhipicephalus</taxon>
        <taxon>Boophilus</taxon>
    </lineage>
</organism>
<dbReference type="GO" id="GO:0071897">
    <property type="term" value="P:DNA biosynthetic process"/>
    <property type="evidence" value="ECO:0007669"/>
    <property type="project" value="UniProtKB-ARBA"/>
</dbReference>
<dbReference type="AlphaFoldDB" id="A0A6G5A9B9"/>
<dbReference type="PROSITE" id="PS00141">
    <property type="entry name" value="ASP_PROTEASE"/>
    <property type="match status" value="1"/>
</dbReference>
<dbReference type="Gene3D" id="2.40.70.10">
    <property type="entry name" value="Acid Proteases"/>
    <property type="match status" value="1"/>
</dbReference>
<dbReference type="InterPro" id="IPR032567">
    <property type="entry name" value="RTL1-rel"/>
</dbReference>
<dbReference type="CDD" id="cd00303">
    <property type="entry name" value="retropepsin_like"/>
    <property type="match status" value="1"/>
</dbReference>
<accession>A0A6G5A9B9</accession>
<protein>
    <submittedName>
        <fullName evidence="3">Putative tick transposon</fullName>
    </submittedName>
</protein>
<evidence type="ECO:0000259" key="2">
    <source>
        <dbReference type="PROSITE" id="PS50175"/>
    </source>
</evidence>
<dbReference type="FunFam" id="3.10.10.10:FF:000002">
    <property type="entry name" value="Retrovirus-related Pol polyprotein from transposon 17.6-like protein"/>
    <property type="match status" value="1"/>
</dbReference>
<dbReference type="Gene3D" id="3.30.70.270">
    <property type="match status" value="1"/>
</dbReference>
<proteinExistence type="predicted"/>
<dbReference type="InterPro" id="IPR043128">
    <property type="entry name" value="Rev_trsase/Diguanyl_cyclase"/>
</dbReference>
<sequence>MEGWELNALVDTGADYSVISQKMVKKLNKVVTQWSGSQIRTAGGHIITPLGRCTARLEIRGFIYVADFIVLPECSRELIIGMDFLRANGAVINLRRSSVSFSTERAIPVEESEERRLTALRVVHDDVTVPPRCSIMVLVENDALYNREGIADTNVGLFLNKGVCVARGLVHLTNGRADVLLTNFSNELQHIAQGTAIAYLHDFCMVTELCSLTTSTTRPVACNIDTSVTVNQSLPDSQKKQIYALVKEFSDCFSSTSKVQRTSITKHRIITQDDTRPICQHPYRVSQKEREIIKKQVEEMLSDDVIQPSNSPWASPVVLVKKKDNTLRFCVDYRKLNSVTKRDVYPLPRIDDTLDRLRSAKFSPP</sequence>
<dbReference type="InterPro" id="IPR021109">
    <property type="entry name" value="Peptidase_aspartic_dom_sf"/>
</dbReference>
<dbReference type="Pfam" id="PF13975">
    <property type="entry name" value="gag-asp_proteas"/>
    <property type="match status" value="1"/>
</dbReference>
<dbReference type="EMBL" id="GIKN01005319">
    <property type="protein sequence ID" value="NIE47592.1"/>
    <property type="molecule type" value="Transcribed_RNA"/>
</dbReference>
<reference evidence="3" key="1">
    <citation type="submission" date="2020-03" db="EMBL/GenBank/DDBJ databases">
        <title>A transcriptome and proteome of the tick Rhipicephalus microplus shaped by the genetic composition of its hosts and developmental stage.</title>
        <authorList>
            <person name="Garcia G.R."/>
            <person name="Ribeiro J.M.C."/>
            <person name="Maruyama S.R."/>
            <person name="Gardinasse L.G."/>
            <person name="Nelson K."/>
            <person name="Ferreira B.R."/>
            <person name="Andrade T.G."/>
            <person name="Santos I.K.F.M."/>
        </authorList>
    </citation>
    <scope>NUCLEOTIDE SEQUENCE</scope>
    <source>
        <strain evidence="3">NSGR</strain>
        <tissue evidence="3">Salivary glands</tissue>
    </source>
</reference>
<dbReference type="GO" id="GO:0006508">
    <property type="term" value="P:proteolysis"/>
    <property type="evidence" value="ECO:0007669"/>
    <property type="project" value="InterPro"/>
</dbReference>
<dbReference type="SUPFAM" id="SSF56672">
    <property type="entry name" value="DNA/RNA polymerases"/>
    <property type="match status" value="1"/>
</dbReference>
<feature type="domain" description="Peptidase A2" evidence="2">
    <location>
        <begin position="6"/>
        <end position="84"/>
    </location>
</feature>
<dbReference type="CDD" id="cd01647">
    <property type="entry name" value="RT_LTR"/>
    <property type="match status" value="1"/>
</dbReference>
<dbReference type="InterPro" id="IPR001995">
    <property type="entry name" value="Peptidase_A2_cat"/>
</dbReference>
<dbReference type="Gene3D" id="3.10.10.10">
    <property type="entry name" value="HIV Type 1 Reverse Transcriptase, subunit A, domain 1"/>
    <property type="match status" value="1"/>
</dbReference>
<dbReference type="InterPro" id="IPR043502">
    <property type="entry name" value="DNA/RNA_pol_sf"/>
</dbReference>
<dbReference type="OrthoDB" id="10056424at2759"/>
<dbReference type="PANTHER" id="PTHR15503:SF22">
    <property type="entry name" value="TRANSPOSON TY3-I GAG POLYPROTEIN"/>
    <property type="match status" value="1"/>
</dbReference>
<name>A0A6G5A9B9_RHIMP</name>
<dbReference type="GO" id="GO:0004190">
    <property type="term" value="F:aspartic-type endopeptidase activity"/>
    <property type="evidence" value="ECO:0007669"/>
    <property type="project" value="InterPro"/>
</dbReference>
<dbReference type="VEuPathDB" id="VectorBase:LOC119186804"/>
<evidence type="ECO:0000313" key="3">
    <source>
        <dbReference type="EMBL" id="NIE47592.1"/>
    </source>
</evidence>
<evidence type="ECO:0000256" key="1">
    <source>
        <dbReference type="ARBA" id="ARBA00022801"/>
    </source>
</evidence>
<keyword evidence="1" id="KW-0378">Hydrolase</keyword>
<dbReference type="InterPro" id="IPR001969">
    <property type="entry name" value="Aspartic_peptidase_AS"/>
</dbReference>
<dbReference type="PROSITE" id="PS50175">
    <property type="entry name" value="ASP_PROT_RETROV"/>
    <property type="match status" value="1"/>
</dbReference>